<dbReference type="PROSITE" id="PS52015">
    <property type="entry name" value="TONB_CTD"/>
    <property type="match status" value="1"/>
</dbReference>
<dbReference type="GO" id="GO:0015031">
    <property type="term" value="P:protein transport"/>
    <property type="evidence" value="ECO:0007669"/>
    <property type="project" value="UniProtKB-KW"/>
</dbReference>
<evidence type="ECO:0000313" key="13">
    <source>
        <dbReference type="EMBL" id="UZW74584.1"/>
    </source>
</evidence>
<evidence type="ECO:0000256" key="8">
    <source>
        <dbReference type="ARBA" id="ARBA00022989"/>
    </source>
</evidence>
<keyword evidence="3" id="KW-0813">Transport</keyword>
<keyword evidence="9 11" id="KW-0472">Membrane</keyword>
<organism evidence="13 14">
    <name type="scientific">Alkalimarinus sediminis</name>
    <dbReference type="NCBI Taxonomy" id="1632866"/>
    <lineage>
        <taxon>Bacteria</taxon>
        <taxon>Pseudomonadati</taxon>
        <taxon>Pseudomonadota</taxon>
        <taxon>Gammaproteobacteria</taxon>
        <taxon>Alteromonadales</taxon>
        <taxon>Alteromonadaceae</taxon>
        <taxon>Alkalimarinus</taxon>
    </lineage>
</organism>
<protein>
    <submittedName>
        <fullName evidence="13">TonB family protein</fullName>
    </submittedName>
</protein>
<dbReference type="EMBL" id="CP101527">
    <property type="protein sequence ID" value="UZW74584.1"/>
    <property type="molecule type" value="Genomic_DNA"/>
</dbReference>
<dbReference type="KEGG" id="asem:NNL22_16410"/>
<evidence type="ECO:0000313" key="14">
    <source>
        <dbReference type="Proteomes" id="UP001164472"/>
    </source>
</evidence>
<keyword evidence="4" id="KW-1003">Cell membrane</keyword>
<dbReference type="GO" id="GO:0055085">
    <property type="term" value="P:transmembrane transport"/>
    <property type="evidence" value="ECO:0007669"/>
    <property type="project" value="InterPro"/>
</dbReference>
<keyword evidence="14" id="KW-1185">Reference proteome</keyword>
<keyword evidence="6 11" id="KW-0812">Transmembrane</keyword>
<proteinExistence type="inferred from homology"/>
<evidence type="ECO:0000256" key="2">
    <source>
        <dbReference type="ARBA" id="ARBA00006555"/>
    </source>
</evidence>
<evidence type="ECO:0000256" key="3">
    <source>
        <dbReference type="ARBA" id="ARBA00022448"/>
    </source>
</evidence>
<dbReference type="GO" id="GO:0031992">
    <property type="term" value="F:energy transducer activity"/>
    <property type="evidence" value="ECO:0007669"/>
    <property type="project" value="TreeGrafter"/>
</dbReference>
<dbReference type="PANTHER" id="PTHR33446:SF11">
    <property type="entry name" value="TONB3"/>
    <property type="match status" value="1"/>
</dbReference>
<sequence length="286" mass="31700">MSAAVVTAGAADRLSFTVFLALALHAIIVLGVTFGLEDPKPAPHTMEITLAQYDDGEKPEKADFLAQANQQGSGTVEEVSKLSTPVKAKQNDTVVRETEEVQREAASRPEPVVKKKTLVATEATSKKKTPLIENKKTEKPDPVKKPKRSLLARSMEIASLEAELQRQQREYSKRPKVTRFNAASAMKVVDAQYISLVKNKIERIGALNFPEEARSKLYGRPRLLIAIRSDGTLRDISVLQSSGNNVLDDKALKIVRMAAPFPPFPEEVLKERDELELIRTLQFKGE</sequence>
<feature type="domain" description="TonB C-terminal" evidence="12">
    <location>
        <begin position="194"/>
        <end position="286"/>
    </location>
</feature>
<dbReference type="Gene3D" id="3.30.1150.10">
    <property type="match status" value="1"/>
</dbReference>
<evidence type="ECO:0000256" key="5">
    <source>
        <dbReference type="ARBA" id="ARBA00022519"/>
    </source>
</evidence>
<evidence type="ECO:0000256" key="4">
    <source>
        <dbReference type="ARBA" id="ARBA00022475"/>
    </source>
</evidence>
<dbReference type="AlphaFoldDB" id="A0A9E8KPB6"/>
<dbReference type="GO" id="GO:0098797">
    <property type="term" value="C:plasma membrane protein complex"/>
    <property type="evidence" value="ECO:0007669"/>
    <property type="project" value="TreeGrafter"/>
</dbReference>
<evidence type="ECO:0000256" key="6">
    <source>
        <dbReference type="ARBA" id="ARBA00022692"/>
    </source>
</evidence>
<dbReference type="Proteomes" id="UP001164472">
    <property type="component" value="Chromosome"/>
</dbReference>
<evidence type="ECO:0000256" key="1">
    <source>
        <dbReference type="ARBA" id="ARBA00004383"/>
    </source>
</evidence>
<dbReference type="InterPro" id="IPR037682">
    <property type="entry name" value="TonB_C"/>
</dbReference>
<keyword evidence="7" id="KW-0653">Protein transport</keyword>
<dbReference type="SUPFAM" id="SSF74653">
    <property type="entry name" value="TolA/TonB C-terminal domain"/>
    <property type="match status" value="1"/>
</dbReference>
<comment type="similarity">
    <text evidence="2">Belongs to the TonB family.</text>
</comment>
<gene>
    <name evidence="13" type="ORF">NNL22_16410</name>
</gene>
<accession>A0A9E8KPB6</accession>
<keyword evidence="8 11" id="KW-1133">Transmembrane helix</keyword>
<evidence type="ECO:0000256" key="9">
    <source>
        <dbReference type="ARBA" id="ARBA00023136"/>
    </source>
</evidence>
<feature type="compositionally biased region" description="Basic and acidic residues" evidence="10">
    <location>
        <begin position="133"/>
        <end position="144"/>
    </location>
</feature>
<feature type="transmembrane region" description="Helical" evidence="11">
    <location>
        <begin position="16"/>
        <end position="36"/>
    </location>
</feature>
<keyword evidence="5" id="KW-0997">Cell inner membrane</keyword>
<dbReference type="InterPro" id="IPR006260">
    <property type="entry name" value="TonB/TolA_C"/>
</dbReference>
<dbReference type="InterPro" id="IPR051045">
    <property type="entry name" value="TonB-dependent_transducer"/>
</dbReference>
<reference evidence="13" key="1">
    <citation type="submission" date="2022-07" db="EMBL/GenBank/DDBJ databases">
        <title>Alkalimarinus sp. nov., isolated from gut of a Alitta virens.</title>
        <authorList>
            <person name="Yang A.I."/>
            <person name="Shin N.-R."/>
        </authorList>
    </citation>
    <scope>NUCLEOTIDE SEQUENCE</scope>
    <source>
        <strain evidence="13">FA028</strain>
    </source>
</reference>
<evidence type="ECO:0000256" key="7">
    <source>
        <dbReference type="ARBA" id="ARBA00022927"/>
    </source>
</evidence>
<name>A0A9E8KPB6_9ALTE</name>
<dbReference type="Pfam" id="PF03544">
    <property type="entry name" value="TonB_C"/>
    <property type="match status" value="1"/>
</dbReference>
<evidence type="ECO:0000256" key="11">
    <source>
        <dbReference type="SAM" id="Phobius"/>
    </source>
</evidence>
<dbReference type="NCBIfam" id="TIGR01352">
    <property type="entry name" value="tonB_Cterm"/>
    <property type="match status" value="1"/>
</dbReference>
<evidence type="ECO:0000259" key="12">
    <source>
        <dbReference type="PROSITE" id="PS52015"/>
    </source>
</evidence>
<feature type="region of interest" description="Disordered" evidence="10">
    <location>
        <begin position="124"/>
        <end position="148"/>
    </location>
</feature>
<comment type="subcellular location">
    <subcellularLocation>
        <location evidence="1">Cell inner membrane</location>
        <topology evidence="1">Single-pass membrane protein</topology>
        <orientation evidence="1">Periplasmic side</orientation>
    </subcellularLocation>
</comment>
<dbReference type="PANTHER" id="PTHR33446">
    <property type="entry name" value="PROTEIN TONB-RELATED"/>
    <property type="match status" value="1"/>
</dbReference>
<dbReference type="RefSeq" id="WP_251812670.1">
    <property type="nucleotide sequence ID" value="NZ_CP101527.1"/>
</dbReference>
<evidence type="ECO:0000256" key="10">
    <source>
        <dbReference type="SAM" id="MobiDB-lite"/>
    </source>
</evidence>